<dbReference type="PROSITE" id="PS50110">
    <property type="entry name" value="RESPONSE_REGULATORY"/>
    <property type="match status" value="1"/>
</dbReference>
<dbReference type="Proteomes" id="UP001521137">
    <property type="component" value="Unassembled WGS sequence"/>
</dbReference>
<name>A0ABS9DBL0_9ALTE</name>
<accession>A0ABS9DBL0</accession>
<organism evidence="6 7">
    <name type="scientific">Paraglaciecola algarum</name>
    <dbReference type="NCBI Taxonomy" id="3050085"/>
    <lineage>
        <taxon>Bacteria</taxon>
        <taxon>Pseudomonadati</taxon>
        <taxon>Pseudomonadota</taxon>
        <taxon>Gammaproteobacteria</taxon>
        <taxon>Alteromonadales</taxon>
        <taxon>Alteromonadaceae</taxon>
        <taxon>Paraglaciecola</taxon>
    </lineage>
</organism>
<keyword evidence="2" id="KW-0597">Phosphoprotein</keyword>
<dbReference type="Pfam" id="PF00486">
    <property type="entry name" value="Trans_reg_C"/>
    <property type="match status" value="1"/>
</dbReference>
<dbReference type="SMART" id="SM00862">
    <property type="entry name" value="Trans_reg_C"/>
    <property type="match status" value="1"/>
</dbReference>
<feature type="modified residue" description="4-aspartylphosphate" evidence="2">
    <location>
        <position position="55"/>
    </location>
</feature>
<dbReference type="PROSITE" id="PS51755">
    <property type="entry name" value="OMPR_PHOB"/>
    <property type="match status" value="1"/>
</dbReference>
<dbReference type="SUPFAM" id="SSF46894">
    <property type="entry name" value="C-terminal effector domain of the bipartite response regulators"/>
    <property type="match status" value="1"/>
</dbReference>
<evidence type="ECO:0000313" key="6">
    <source>
        <dbReference type="EMBL" id="MCF2949388.1"/>
    </source>
</evidence>
<reference evidence="6 7" key="1">
    <citation type="submission" date="2022-01" db="EMBL/GenBank/DDBJ databases">
        <title>Paraglaciecola sp. G1-23.</title>
        <authorList>
            <person name="Jin M.S."/>
            <person name="Han D.M."/>
            <person name="Kim H.M."/>
            <person name="Jeon C.O."/>
        </authorList>
    </citation>
    <scope>NUCLEOTIDE SEQUENCE [LARGE SCALE GENOMIC DNA]</scope>
    <source>
        <strain evidence="6 7">G1-23</strain>
    </source>
</reference>
<dbReference type="Gene3D" id="3.40.50.2300">
    <property type="match status" value="1"/>
</dbReference>
<evidence type="ECO:0000313" key="7">
    <source>
        <dbReference type="Proteomes" id="UP001521137"/>
    </source>
</evidence>
<feature type="domain" description="Response regulatory" evidence="4">
    <location>
        <begin position="6"/>
        <end position="119"/>
    </location>
</feature>
<keyword evidence="7" id="KW-1185">Reference proteome</keyword>
<sequence>MTDSQLICIIEDEQDLALLVEDYLINHGYQCIQFQRGDTADTWLSSHQPDLILLDLMLPGMDGLQICKNQQARNNTPIIMMTAKVEEIDRLLGLELGADDYICKPFSPREMVARVKAVLRRSQNQHIHTPIATSESAVILNEQSLEVMVFGQSIELTSIEFKLFALLHANPGRIFSRQYILDNLYQDYRVVGDRTVDSHIKKLRKKLNSAKDDIELIRSVYGSGYKYDPP</sequence>
<feature type="domain" description="OmpR/PhoB-type" evidence="5">
    <location>
        <begin position="129"/>
        <end position="229"/>
    </location>
</feature>
<dbReference type="InterPro" id="IPR001867">
    <property type="entry name" value="OmpR/PhoB-type_DNA-bd"/>
</dbReference>
<proteinExistence type="predicted"/>
<gene>
    <name evidence="6" type="ORF">L0668_14810</name>
</gene>
<evidence type="ECO:0000256" key="2">
    <source>
        <dbReference type="PROSITE-ProRule" id="PRU00169"/>
    </source>
</evidence>
<dbReference type="Gene3D" id="6.10.250.690">
    <property type="match status" value="1"/>
</dbReference>
<dbReference type="CDD" id="cd00383">
    <property type="entry name" value="trans_reg_C"/>
    <property type="match status" value="1"/>
</dbReference>
<evidence type="ECO:0000256" key="1">
    <source>
        <dbReference type="ARBA" id="ARBA00023125"/>
    </source>
</evidence>
<dbReference type="InterPro" id="IPR039420">
    <property type="entry name" value="WalR-like"/>
</dbReference>
<keyword evidence="1 3" id="KW-0238">DNA-binding</keyword>
<dbReference type="InterPro" id="IPR036388">
    <property type="entry name" value="WH-like_DNA-bd_sf"/>
</dbReference>
<dbReference type="PANTHER" id="PTHR48111:SF59">
    <property type="entry name" value="TRANSCRIPTIONAL REGULATORY PROTEIN BAER"/>
    <property type="match status" value="1"/>
</dbReference>
<evidence type="ECO:0000259" key="4">
    <source>
        <dbReference type="PROSITE" id="PS50110"/>
    </source>
</evidence>
<dbReference type="InterPro" id="IPR001789">
    <property type="entry name" value="Sig_transdc_resp-reg_receiver"/>
</dbReference>
<dbReference type="SUPFAM" id="SSF52172">
    <property type="entry name" value="CheY-like"/>
    <property type="match status" value="1"/>
</dbReference>
<protein>
    <submittedName>
        <fullName evidence="6">Response regulator</fullName>
    </submittedName>
</protein>
<feature type="DNA-binding region" description="OmpR/PhoB-type" evidence="3">
    <location>
        <begin position="129"/>
        <end position="229"/>
    </location>
</feature>
<dbReference type="InterPro" id="IPR016032">
    <property type="entry name" value="Sig_transdc_resp-reg_C-effctor"/>
</dbReference>
<comment type="caution">
    <text evidence="6">The sequence shown here is derived from an EMBL/GenBank/DDBJ whole genome shotgun (WGS) entry which is preliminary data.</text>
</comment>
<dbReference type="PANTHER" id="PTHR48111">
    <property type="entry name" value="REGULATOR OF RPOS"/>
    <property type="match status" value="1"/>
</dbReference>
<dbReference type="Gene3D" id="1.10.10.10">
    <property type="entry name" value="Winged helix-like DNA-binding domain superfamily/Winged helix DNA-binding domain"/>
    <property type="match status" value="1"/>
</dbReference>
<dbReference type="EMBL" id="JAKGAS010000008">
    <property type="protein sequence ID" value="MCF2949388.1"/>
    <property type="molecule type" value="Genomic_DNA"/>
</dbReference>
<dbReference type="RefSeq" id="WP_235313489.1">
    <property type="nucleotide sequence ID" value="NZ_JAKGAS010000008.1"/>
</dbReference>
<dbReference type="Pfam" id="PF00072">
    <property type="entry name" value="Response_reg"/>
    <property type="match status" value="1"/>
</dbReference>
<evidence type="ECO:0000259" key="5">
    <source>
        <dbReference type="PROSITE" id="PS51755"/>
    </source>
</evidence>
<dbReference type="SMART" id="SM00448">
    <property type="entry name" value="REC"/>
    <property type="match status" value="1"/>
</dbReference>
<dbReference type="InterPro" id="IPR011006">
    <property type="entry name" value="CheY-like_superfamily"/>
</dbReference>
<evidence type="ECO:0000256" key="3">
    <source>
        <dbReference type="PROSITE-ProRule" id="PRU01091"/>
    </source>
</evidence>